<proteinExistence type="predicted"/>
<evidence type="ECO:0000313" key="1">
    <source>
        <dbReference type="EMBL" id="MCL9817000.1"/>
    </source>
</evidence>
<protein>
    <submittedName>
        <fullName evidence="1">Uncharacterized protein</fullName>
    </submittedName>
</protein>
<dbReference type="EMBL" id="JAKRVX010000003">
    <property type="protein sequence ID" value="MCL9817000.1"/>
    <property type="molecule type" value="Genomic_DNA"/>
</dbReference>
<keyword evidence="2" id="KW-1185">Reference proteome</keyword>
<evidence type="ECO:0000313" key="2">
    <source>
        <dbReference type="Proteomes" id="UP001203207"/>
    </source>
</evidence>
<comment type="caution">
    <text evidence="1">The sequence shown here is derived from an EMBL/GenBank/DDBJ whole genome shotgun (WGS) entry which is preliminary data.</text>
</comment>
<dbReference type="RefSeq" id="WP_250583948.1">
    <property type="nucleotide sequence ID" value="NZ_JAKRVX010000003.1"/>
</dbReference>
<sequence length="251" mass="26430">MNLKVASIVLAVLAAMILLTGTFGFTSVTADRGLQVSVADNDHAKVGIEKLGGEASAGDTIELLNITNNWADGMIISDVTVESLDGDDISDTNLDVGEDAVISAACTLGAGTTEDVVVTFTASVDGAQTTITRTVEVQCQEESADSTIIDVSFFGGGQQDVNLTAPATANENVTVWSRTGNGVFSKNTTTDLSEKNNKKIGVDSKQGQVFAIYFESFDVTYLKNGDTDRGCEIDGFVDFEDGDVSQECSDY</sequence>
<dbReference type="AlphaFoldDB" id="A0AAE3K8Y8"/>
<name>A0AAE3K8Y8_9EURY</name>
<gene>
    <name evidence="1" type="ORF">AArcSt2_08605</name>
</gene>
<dbReference type="Proteomes" id="UP001203207">
    <property type="component" value="Unassembled WGS sequence"/>
</dbReference>
<accession>A0AAE3K8Y8</accession>
<organism evidence="1 2">
    <name type="scientific">Natronocalculus amylovorans</name>
    <dbReference type="NCBI Taxonomy" id="2917812"/>
    <lineage>
        <taxon>Archaea</taxon>
        <taxon>Methanobacteriati</taxon>
        <taxon>Methanobacteriota</taxon>
        <taxon>Stenosarchaea group</taxon>
        <taxon>Halobacteria</taxon>
        <taxon>Halobacteriales</taxon>
        <taxon>Haloferacaceae</taxon>
        <taxon>Natronocalculus</taxon>
    </lineage>
</organism>
<reference evidence="1" key="1">
    <citation type="journal article" date="2022" name="Syst. Appl. Microbiol.">
        <title>Natronocalculus amylovorans gen. nov., sp. nov., and Natranaeroarchaeum aerophilus sp. nov., dominant culturable amylolytic natronoarchaea from hypersaline soda lakes in southwestern Siberia.</title>
        <authorList>
            <person name="Sorokin D.Y."/>
            <person name="Elcheninov A.G."/>
            <person name="Khizhniak T.V."/>
            <person name="Koenen M."/>
            <person name="Bale N.J."/>
            <person name="Damste J.S.S."/>
            <person name="Kublanov I.V."/>
        </authorList>
    </citation>
    <scope>NUCLEOTIDE SEQUENCE</scope>
    <source>
        <strain evidence="1">AArc-St2</strain>
    </source>
</reference>
<reference evidence="1" key="2">
    <citation type="submission" date="2022-02" db="EMBL/GenBank/DDBJ databases">
        <authorList>
            <person name="Elcheninov A.G."/>
            <person name="Sorokin D.Y."/>
            <person name="Kublanov I.V."/>
        </authorList>
    </citation>
    <scope>NUCLEOTIDE SEQUENCE</scope>
    <source>
        <strain evidence="1">AArc-St2</strain>
    </source>
</reference>